<dbReference type="GO" id="GO:0016197">
    <property type="term" value="P:endosomal transport"/>
    <property type="evidence" value="ECO:0007669"/>
    <property type="project" value="TreeGrafter"/>
</dbReference>
<gene>
    <name evidence="2" type="ORF">CYMTET_24242</name>
</gene>
<evidence type="ECO:0000259" key="1">
    <source>
        <dbReference type="Pfam" id="PF05050"/>
    </source>
</evidence>
<accession>A0AAE0FW90</accession>
<evidence type="ECO:0000313" key="2">
    <source>
        <dbReference type="EMBL" id="KAK3267187.1"/>
    </source>
</evidence>
<proteinExistence type="predicted"/>
<dbReference type="AlphaFoldDB" id="A0AAE0FW90"/>
<dbReference type="Gene3D" id="3.40.50.150">
    <property type="entry name" value="Vaccinia Virus protein VP39"/>
    <property type="match status" value="1"/>
</dbReference>
<dbReference type="InterPro" id="IPR006342">
    <property type="entry name" value="FkbM_mtfrase"/>
</dbReference>
<dbReference type="Proteomes" id="UP001190700">
    <property type="component" value="Unassembled WGS sequence"/>
</dbReference>
<dbReference type="GO" id="GO:0006888">
    <property type="term" value="P:endoplasmic reticulum to Golgi vesicle-mediated transport"/>
    <property type="evidence" value="ECO:0007669"/>
    <property type="project" value="TreeGrafter"/>
</dbReference>
<feature type="domain" description="Methyltransferase FkbM" evidence="1">
    <location>
        <begin position="29"/>
        <end position="124"/>
    </location>
</feature>
<comment type="caution">
    <text evidence="2">The sequence shown here is derived from an EMBL/GenBank/DDBJ whole genome shotgun (WGS) entry which is preliminary data.</text>
</comment>
<dbReference type="SUPFAM" id="SSF53335">
    <property type="entry name" value="S-adenosyl-L-methionine-dependent methyltransferases"/>
    <property type="match status" value="1"/>
</dbReference>
<dbReference type="Pfam" id="PF05050">
    <property type="entry name" value="Methyltransf_21"/>
    <property type="match status" value="1"/>
</dbReference>
<dbReference type="PANTHER" id="PTHR34009">
    <property type="entry name" value="PROTEIN STAR"/>
    <property type="match status" value="1"/>
</dbReference>
<dbReference type="EMBL" id="LGRX02012564">
    <property type="protein sequence ID" value="KAK3267187.1"/>
    <property type="molecule type" value="Genomic_DNA"/>
</dbReference>
<keyword evidence="3" id="KW-1185">Reference proteome</keyword>
<dbReference type="GO" id="GO:0031902">
    <property type="term" value="C:late endosome membrane"/>
    <property type="evidence" value="ECO:0007669"/>
    <property type="project" value="TreeGrafter"/>
</dbReference>
<sequence>MGAVCTSDGPKGMTDVSKDRKWTGWSGFPETFSSEHHQMINNAVAHEGFTKETITVECYTMKKLLAQNALNQVDLLTIAVEGHEFQVLRSIDFAAVNIDIIEVECPTNSPDQSGISMLLEQNGYAPGYRLWDNHRDLIFKKKA</sequence>
<protein>
    <recommendedName>
        <fullName evidence="1">Methyltransferase FkbM domain-containing protein</fullName>
    </recommendedName>
</protein>
<evidence type="ECO:0000313" key="3">
    <source>
        <dbReference type="Proteomes" id="UP001190700"/>
    </source>
</evidence>
<reference evidence="2 3" key="1">
    <citation type="journal article" date="2015" name="Genome Biol. Evol.">
        <title>Comparative Genomics of a Bacterivorous Green Alga Reveals Evolutionary Causalities and Consequences of Phago-Mixotrophic Mode of Nutrition.</title>
        <authorList>
            <person name="Burns J.A."/>
            <person name="Paasch A."/>
            <person name="Narechania A."/>
            <person name="Kim E."/>
        </authorList>
    </citation>
    <scope>NUCLEOTIDE SEQUENCE [LARGE SCALE GENOMIC DNA]</scope>
    <source>
        <strain evidence="2 3">PLY_AMNH</strain>
    </source>
</reference>
<name>A0AAE0FW90_9CHLO</name>
<dbReference type="InterPro" id="IPR053202">
    <property type="entry name" value="EGF_Rcpt_Signaling_Reg"/>
</dbReference>
<dbReference type="GO" id="GO:0005886">
    <property type="term" value="C:plasma membrane"/>
    <property type="evidence" value="ECO:0007669"/>
    <property type="project" value="TreeGrafter"/>
</dbReference>
<dbReference type="GO" id="GO:0005789">
    <property type="term" value="C:endoplasmic reticulum membrane"/>
    <property type="evidence" value="ECO:0007669"/>
    <property type="project" value="TreeGrafter"/>
</dbReference>
<dbReference type="InterPro" id="IPR029063">
    <property type="entry name" value="SAM-dependent_MTases_sf"/>
</dbReference>
<dbReference type="GO" id="GO:0005794">
    <property type="term" value="C:Golgi apparatus"/>
    <property type="evidence" value="ECO:0007669"/>
    <property type="project" value="TreeGrafter"/>
</dbReference>
<dbReference type="PANTHER" id="PTHR34009:SF2">
    <property type="entry name" value="PROTEIN STAR"/>
    <property type="match status" value="1"/>
</dbReference>
<organism evidence="2 3">
    <name type="scientific">Cymbomonas tetramitiformis</name>
    <dbReference type="NCBI Taxonomy" id="36881"/>
    <lineage>
        <taxon>Eukaryota</taxon>
        <taxon>Viridiplantae</taxon>
        <taxon>Chlorophyta</taxon>
        <taxon>Pyramimonadophyceae</taxon>
        <taxon>Pyramimonadales</taxon>
        <taxon>Pyramimonadaceae</taxon>
        <taxon>Cymbomonas</taxon>
    </lineage>
</organism>